<evidence type="ECO:0000256" key="2">
    <source>
        <dbReference type="ARBA" id="ARBA00002368"/>
    </source>
</evidence>
<comment type="caution">
    <text evidence="7">The sequence shown here is derived from an EMBL/GenBank/DDBJ whole genome shotgun (WGS) entry which is preliminary data.</text>
</comment>
<comment type="similarity">
    <text evidence="3">Belongs to the metallo-dependent hydrolases superfamily. DHOase family. Class I DHOase subfamily.</text>
</comment>
<dbReference type="Gene3D" id="3.20.20.140">
    <property type="entry name" value="Metal-dependent hydrolases"/>
    <property type="match status" value="1"/>
</dbReference>
<evidence type="ECO:0000256" key="5">
    <source>
        <dbReference type="ARBA" id="ARBA00022801"/>
    </source>
</evidence>
<comment type="function">
    <text evidence="2">Catalyzes the reversible cyclization of carbamoyl aspartate to dihydroorotate.</text>
</comment>
<dbReference type="Gene3D" id="2.30.40.10">
    <property type="entry name" value="Urease, subunit C, domain 1"/>
    <property type="match status" value="1"/>
</dbReference>
<keyword evidence="4" id="KW-0479">Metal-binding</keyword>
<dbReference type="InterPro" id="IPR011059">
    <property type="entry name" value="Metal-dep_hydrolase_composite"/>
</dbReference>
<name>A0A1F5NUL2_9BACT</name>
<evidence type="ECO:0000256" key="4">
    <source>
        <dbReference type="ARBA" id="ARBA00022723"/>
    </source>
</evidence>
<dbReference type="PROSITE" id="PS00483">
    <property type="entry name" value="DIHYDROOROTASE_2"/>
    <property type="match status" value="1"/>
</dbReference>
<organism evidence="7 8">
    <name type="scientific">Candidatus Doudnabacteria bacterium RIFCSPHIGHO2_01_FULL_43_23</name>
    <dbReference type="NCBI Taxonomy" id="1817822"/>
    <lineage>
        <taxon>Bacteria</taxon>
        <taxon>Candidatus Doudnaibacteriota</taxon>
    </lineage>
</organism>
<evidence type="ECO:0000313" key="7">
    <source>
        <dbReference type="EMBL" id="OGE81338.1"/>
    </source>
</evidence>
<sequence length="404" mass="45223">MLLIKNVKNIKGETITHQVGSSRDEILDARGLTMLPALIDPHVHFRTPGHEYKEDWQSGARAAIAGGVTTVLDMPNNDPSTVTKKLLEKKKSIIDSQLKQVNIPLRYGLYLGADKNHLSEIKKAKSDIVAIKVFLGSSTGSLLIEDYNIFEKNCEEAAKNDILVAVHAEDEKLLRENAKNFAGQKEPRVHSKIRFREAAIYALKKALDISKRAGNRLYILHAGTKEEVEMVREAKTQGLRVFLETTPHHLFLTENDYATLHTKAQMNPPLRTKTDQVALWKGLNDGIIDTIGTDHAPHTENEKKLPYGQAPSGVPGIETYLPLLLDAYNKNLITLENIVRLTSSTVAKIFELEPNDDIVLVNLKKTKKVLRQNLKSKSGWSPFEGRALRGWPVCTILKGKIYYA</sequence>
<dbReference type="InterPro" id="IPR002195">
    <property type="entry name" value="Dihydroorotase_CS"/>
</dbReference>
<comment type="cofactor">
    <cofactor evidence="1">
        <name>Zn(2+)</name>
        <dbReference type="ChEBI" id="CHEBI:29105"/>
    </cofactor>
</comment>
<dbReference type="GO" id="GO:0005737">
    <property type="term" value="C:cytoplasm"/>
    <property type="evidence" value="ECO:0007669"/>
    <property type="project" value="TreeGrafter"/>
</dbReference>
<dbReference type="NCBIfam" id="TIGR00857">
    <property type="entry name" value="pyrC_multi"/>
    <property type="match status" value="1"/>
</dbReference>
<dbReference type="Proteomes" id="UP000177912">
    <property type="component" value="Unassembled WGS sequence"/>
</dbReference>
<keyword evidence="5" id="KW-0378">Hydrolase</keyword>
<feature type="domain" description="Amidohydrolase-related" evidence="6">
    <location>
        <begin position="33"/>
        <end position="400"/>
    </location>
</feature>
<dbReference type="PANTHER" id="PTHR43668:SF4">
    <property type="entry name" value="ALLANTOINASE"/>
    <property type="match status" value="1"/>
</dbReference>
<dbReference type="STRING" id="1817822.A2826_02165"/>
<protein>
    <submittedName>
        <fullName evidence="7">Dihydroorotase</fullName>
    </submittedName>
</protein>
<dbReference type="InterPro" id="IPR050138">
    <property type="entry name" value="DHOase/Allantoinase_Hydrolase"/>
</dbReference>
<dbReference type="CDD" id="cd01318">
    <property type="entry name" value="DHOase_IIb"/>
    <property type="match status" value="1"/>
</dbReference>
<evidence type="ECO:0000256" key="1">
    <source>
        <dbReference type="ARBA" id="ARBA00001947"/>
    </source>
</evidence>
<dbReference type="InterPro" id="IPR006680">
    <property type="entry name" value="Amidohydro-rel"/>
</dbReference>
<proteinExistence type="inferred from homology"/>
<evidence type="ECO:0000313" key="8">
    <source>
        <dbReference type="Proteomes" id="UP000177912"/>
    </source>
</evidence>
<accession>A0A1F5NUL2</accession>
<dbReference type="Pfam" id="PF01979">
    <property type="entry name" value="Amidohydro_1"/>
    <property type="match status" value="1"/>
</dbReference>
<dbReference type="PROSITE" id="PS00482">
    <property type="entry name" value="DIHYDROOROTASE_1"/>
    <property type="match status" value="1"/>
</dbReference>
<gene>
    <name evidence="7" type="ORF">A2826_02165</name>
</gene>
<dbReference type="PANTHER" id="PTHR43668">
    <property type="entry name" value="ALLANTOINASE"/>
    <property type="match status" value="1"/>
</dbReference>
<dbReference type="SUPFAM" id="SSF51556">
    <property type="entry name" value="Metallo-dependent hydrolases"/>
    <property type="match status" value="1"/>
</dbReference>
<dbReference type="AlphaFoldDB" id="A0A1F5NUL2"/>
<evidence type="ECO:0000259" key="6">
    <source>
        <dbReference type="Pfam" id="PF01979"/>
    </source>
</evidence>
<dbReference type="GO" id="GO:0046872">
    <property type="term" value="F:metal ion binding"/>
    <property type="evidence" value="ECO:0007669"/>
    <property type="project" value="UniProtKB-KW"/>
</dbReference>
<dbReference type="InterPro" id="IPR032466">
    <property type="entry name" value="Metal_Hydrolase"/>
</dbReference>
<dbReference type="EMBL" id="MFEI01000008">
    <property type="protein sequence ID" value="OGE81338.1"/>
    <property type="molecule type" value="Genomic_DNA"/>
</dbReference>
<dbReference type="SUPFAM" id="SSF51338">
    <property type="entry name" value="Composite domain of metallo-dependent hydrolases"/>
    <property type="match status" value="1"/>
</dbReference>
<reference evidence="7 8" key="1">
    <citation type="journal article" date="2016" name="Nat. Commun.">
        <title>Thousands of microbial genomes shed light on interconnected biogeochemical processes in an aquifer system.</title>
        <authorList>
            <person name="Anantharaman K."/>
            <person name="Brown C.T."/>
            <person name="Hug L.A."/>
            <person name="Sharon I."/>
            <person name="Castelle C.J."/>
            <person name="Probst A.J."/>
            <person name="Thomas B.C."/>
            <person name="Singh A."/>
            <person name="Wilkins M.J."/>
            <person name="Karaoz U."/>
            <person name="Brodie E.L."/>
            <person name="Williams K.H."/>
            <person name="Hubbard S.S."/>
            <person name="Banfield J.F."/>
        </authorList>
    </citation>
    <scope>NUCLEOTIDE SEQUENCE [LARGE SCALE GENOMIC DNA]</scope>
</reference>
<dbReference type="GO" id="GO:0006145">
    <property type="term" value="P:purine nucleobase catabolic process"/>
    <property type="evidence" value="ECO:0007669"/>
    <property type="project" value="TreeGrafter"/>
</dbReference>
<evidence type="ECO:0000256" key="3">
    <source>
        <dbReference type="ARBA" id="ARBA00010286"/>
    </source>
</evidence>
<dbReference type="GO" id="GO:0004038">
    <property type="term" value="F:allantoinase activity"/>
    <property type="evidence" value="ECO:0007669"/>
    <property type="project" value="TreeGrafter"/>
</dbReference>